<keyword evidence="3" id="KW-0378">Hydrolase</keyword>
<dbReference type="RefSeq" id="WP_054536553.1">
    <property type="nucleotide sequence ID" value="NZ_LGKP01000035.1"/>
</dbReference>
<name>A0A0P6XE55_9CHLR</name>
<reference evidence="5 6" key="1">
    <citation type="submission" date="2015-07" db="EMBL/GenBank/DDBJ databases">
        <title>Whole genome sequence of Herpetosiphon geysericola DSM 7119.</title>
        <authorList>
            <person name="Hemp J."/>
            <person name="Ward L.M."/>
            <person name="Pace L.A."/>
            <person name="Fischer W.W."/>
        </authorList>
    </citation>
    <scope>NUCLEOTIDE SEQUENCE [LARGE SCALE GENOMIC DNA]</scope>
    <source>
        <strain evidence="5 6">DSM 7119</strain>
    </source>
</reference>
<dbReference type="InterPro" id="IPR006035">
    <property type="entry name" value="Ureohydrolase"/>
</dbReference>
<dbReference type="GO" id="GO:0008783">
    <property type="term" value="F:agmatinase activity"/>
    <property type="evidence" value="ECO:0007669"/>
    <property type="project" value="TreeGrafter"/>
</dbReference>
<keyword evidence="2 4" id="KW-0479">Metal-binding</keyword>
<dbReference type="OrthoDB" id="9788689at2"/>
<dbReference type="SUPFAM" id="SSF52768">
    <property type="entry name" value="Arginase/deacetylase"/>
    <property type="match status" value="1"/>
</dbReference>
<keyword evidence="6" id="KW-1185">Reference proteome</keyword>
<dbReference type="PROSITE" id="PS51409">
    <property type="entry name" value="ARGINASE_2"/>
    <property type="match status" value="1"/>
</dbReference>
<sequence length="300" mass="32696">MTHTTPDNFLGLDQQYSTLDTSKVVVLPIPFEATVSYGGGTANGPAAIIEASQQVEFYDREFDNEPAKTWGVHTLPSVEVNDQDPDSAMASIAQAVEQTARLGKLVCVLGGEHSVSGAVAQGLQAVHGDFVTVQIDAHADLRDEYEGSKHSHACAMRRILDVGAGDLLQLGIRSLDISEAQLIKTDPRITTFYSENVHDGLHLQALRDFVRGKQVYFTIDIDGLDVGLVPATGTPEPDGLTWREVLEITRILVQESSKVVAFDVMELAPIEQLHAPNFVSAKLTYKVMSIIMAQQANLWQ</sequence>
<dbReference type="GO" id="GO:0033389">
    <property type="term" value="P:putrescine biosynthetic process from arginine, via agmatine"/>
    <property type="evidence" value="ECO:0007669"/>
    <property type="project" value="TreeGrafter"/>
</dbReference>
<comment type="similarity">
    <text evidence="1">Belongs to the arginase family. Agmatinase subfamily.</text>
</comment>
<dbReference type="GO" id="GO:0046872">
    <property type="term" value="F:metal ion binding"/>
    <property type="evidence" value="ECO:0007669"/>
    <property type="project" value="UniProtKB-KW"/>
</dbReference>
<dbReference type="PIRSF" id="PIRSF036979">
    <property type="entry name" value="Arginase"/>
    <property type="match status" value="1"/>
</dbReference>
<feature type="binding site" evidence="4">
    <location>
        <position position="220"/>
    </location>
    <ligand>
        <name>Mn(2+)</name>
        <dbReference type="ChEBI" id="CHEBI:29035"/>
        <label>1</label>
    </ligand>
</feature>
<dbReference type="InterPro" id="IPR023696">
    <property type="entry name" value="Ureohydrolase_dom_sf"/>
</dbReference>
<feature type="binding site" evidence="4">
    <location>
        <position position="138"/>
    </location>
    <ligand>
        <name>Mn(2+)</name>
        <dbReference type="ChEBI" id="CHEBI:29035"/>
        <label>1</label>
    </ligand>
</feature>
<comment type="cofactor">
    <cofactor evidence="4">
        <name>Mn(2+)</name>
        <dbReference type="ChEBI" id="CHEBI:29035"/>
    </cofactor>
    <text evidence="4">Binds 2 manganese ions per subunit.</text>
</comment>
<feature type="binding site" evidence="4">
    <location>
        <position position="222"/>
    </location>
    <ligand>
        <name>Mn(2+)</name>
        <dbReference type="ChEBI" id="CHEBI:29035"/>
        <label>1</label>
    </ligand>
</feature>
<dbReference type="PANTHER" id="PTHR11358:SF26">
    <property type="entry name" value="GUANIDINO ACID HYDROLASE, MITOCHONDRIAL"/>
    <property type="match status" value="1"/>
</dbReference>
<evidence type="ECO:0000256" key="4">
    <source>
        <dbReference type="PIRSR" id="PIRSR036979-1"/>
    </source>
</evidence>
<dbReference type="PANTHER" id="PTHR11358">
    <property type="entry name" value="ARGINASE/AGMATINASE"/>
    <property type="match status" value="1"/>
</dbReference>
<keyword evidence="4" id="KW-0464">Manganese</keyword>
<proteinExistence type="inferred from homology"/>
<dbReference type="NCBIfam" id="TIGR01230">
    <property type="entry name" value="agmatinase"/>
    <property type="match status" value="1"/>
</dbReference>
<dbReference type="STRING" id="70996.SE18_21670"/>
<comment type="caution">
    <text evidence="5">The sequence shown here is derived from an EMBL/GenBank/DDBJ whole genome shotgun (WGS) entry which is preliminary data.</text>
</comment>
<protein>
    <recommendedName>
        <fullName evidence="7">Agmatinase</fullName>
    </recommendedName>
</protein>
<feature type="binding site" evidence="4">
    <location>
        <position position="140"/>
    </location>
    <ligand>
        <name>Mn(2+)</name>
        <dbReference type="ChEBI" id="CHEBI:29035"/>
        <label>1</label>
    </ligand>
</feature>
<evidence type="ECO:0000313" key="6">
    <source>
        <dbReference type="Proteomes" id="UP000050277"/>
    </source>
</evidence>
<dbReference type="InterPro" id="IPR005925">
    <property type="entry name" value="Agmatinase-rel"/>
</dbReference>
<evidence type="ECO:0000256" key="3">
    <source>
        <dbReference type="ARBA" id="ARBA00022801"/>
    </source>
</evidence>
<dbReference type="Proteomes" id="UP000050277">
    <property type="component" value="Unassembled WGS sequence"/>
</dbReference>
<feature type="binding site" evidence="4">
    <location>
        <position position="136"/>
    </location>
    <ligand>
        <name>Mn(2+)</name>
        <dbReference type="ChEBI" id="CHEBI:29035"/>
        <label>1</label>
    </ligand>
</feature>
<feature type="binding site" evidence="4">
    <location>
        <position position="113"/>
    </location>
    <ligand>
        <name>Mn(2+)</name>
        <dbReference type="ChEBI" id="CHEBI:29035"/>
        <label>1</label>
    </ligand>
</feature>
<dbReference type="AlphaFoldDB" id="A0A0P6XE55"/>
<dbReference type="CDD" id="cd11593">
    <property type="entry name" value="Agmatinase-like_2"/>
    <property type="match status" value="1"/>
</dbReference>
<dbReference type="Pfam" id="PF00491">
    <property type="entry name" value="Arginase"/>
    <property type="match status" value="1"/>
</dbReference>
<organism evidence="5 6">
    <name type="scientific">Herpetosiphon geysericola</name>
    <dbReference type="NCBI Taxonomy" id="70996"/>
    <lineage>
        <taxon>Bacteria</taxon>
        <taxon>Bacillati</taxon>
        <taxon>Chloroflexota</taxon>
        <taxon>Chloroflexia</taxon>
        <taxon>Herpetosiphonales</taxon>
        <taxon>Herpetosiphonaceae</taxon>
        <taxon>Herpetosiphon</taxon>
    </lineage>
</organism>
<evidence type="ECO:0000313" key="5">
    <source>
        <dbReference type="EMBL" id="KPL81285.1"/>
    </source>
</evidence>
<dbReference type="EMBL" id="LGKP01000035">
    <property type="protein sequence ID" value="KPL81285.1"/>
    <property type="molecule type" value="Genomic_DNA"/>
</dbReference>
<dbReference type="Gene3D" id="3.40.800.10">
    <property type="entry name" value="Ureohydrolase domain"/>
    <property type="match status" value="1"/>
</dbReference>
<evidence type="ECO:0000256" key="1">
    <source>
        <dbReference type="ARBA" id="ARBA00009227"/>
    </source>
</evidence>
<evidence type="ECO:0008006" key="7">
    <source>
        <dbReference type="Google" id="ProtNLM"/>
    </source>
</evidence>
<dbReference type="PATRIC" id="fig|70996.4.peg.2149"/>
<evidence type="ECO:0000256" key="2">
    <source>
        <dbReference type="ARBA" id="ARBA00022723"/>
    </source>
</evidence>
<accession>A0A0P6XE55</accession>
<gene>
    <name evidence="5" type="ORF">SE18_21670</name>
</gene>